<evidence type="ECO:0000313" key="31">
    <source>
        <dbReference type="Proteomes" id="UP001180487"/>
    </source>
</evidence>
<dbReference type="SUPFAM" id="SSF56601">
    <property type="entry name" value="beta-lactamase/transpeptidase-like"/>
    <property type="match status" value="1"/>
</dbReference>
<feature type="transmembrane region" description="Helical" evidence="26">
    <location>
        <begin position="21"/>
        <end position="45"/>
    </location>
</feature>
<keyword evidence="8" id="KW-0997">Cell inner membrane</keyword>
<dbReference type="Pfam" id="PF00912">
    <property type="entry name" value="Transgly"/>
    <property type="match status" value="1"/>
</dbReference>
<comment type="similarity">
    <text evidence="3">In the C-terminal section; belongs to the transpeptidase family.</text>
</comment>
<evidence type="ECO:0000256" key="3">
    <source>
        <dbReference type="ARBA" id="ARBA00007090"/>
    </source>
</evidence>
<evidence type="ECO:0000256" key="2">
    <source>
        <dbReference type="ARBA" id="ARBA00004752"/>
    </source>
</evidence>
<evidence type="ECO:0000256" key="1">
    <source>
        <dbReference type="ARBA" id="ARBA00004249"/>
    </source>
</evidence>
<evidence type="ECO:0000256" key="15">
    <source>
        <dbReference type="ARBA" id="ARBA00022960"/>
    </source>
</evidence>
<dbReference type="PANTHER" id="PTHR32282:SF27">
    <property type="entry name" value="PENICILLIN-BINDING PROTEIN 1A"/>
    <property type="match status" value="1"/>
</dbReference>
<gene>
    <name evidence="30" type="ORF">J2X19_000371</name>
</gene>
<dbReference type="InterPro" id="IPR001460">
    <property type="entry name" value="PCN-bd_Tpept"/>
</dbReference>
<keyword evidence="7" id="KW-1003">Cell membrane</keyword>
<keyword evidence="15" id="KW-0133">Cell shape</keyword>
<evidence type="ECO:0000256" key="20">
    <source>
        <dbReference type="ARBA" id="ARBA00023251"/>
    </source>
</evidence>
<organism evidence="30 31">
    <name type="scientific">Rhodoferax ferrireducens</name>
    <dbReference type="NCBI Taxonomy" id="192843"/>
    <lineage>
        <taxon>Bacteria</taxon>
        <taxon>Pseudomonadati</taxon>
        <taxon>Pseudomonadota</taxon>
        <taxon>Betaproteobacteria</taxon>
        <taxon>Burkholderiales</taxon>
        <taxon>Comamonadaceae</taxon>
        <taxon>Rhodoferax</taxon>
    </lineage>
</organism>
<keyword evidence="19 26" id="KW-0472">Membrane</keyword>
<evidence type="ECO:0000313" key="30">
    <source>
        <dbReference type="EMBL" id="MDR7375713.1"/>
    </source>
</evidence>
<reference evidence="30 31" key="1">
    <citation type="submission" date="2023-07" db="EMBL/GenBank/DDBJ databases">
        <title>Sorghum-associated microbial communities from plants grown in Nebraska, USA.</title>
        <authorList>
            <person name="Schachtman D."/>
        </authorList>
    </citation>
    <scope>NUCLEOTIDE SEQUENCE [LARGE SCALE GENOMIC DNA]</scope>
    <source>
        <strain evidence="30 31">BE313</strain>
    </source>
</reference>
<dbReference type="PANTHER" id="PTHR32282">
    <property type="entry name" value="BINDING PROTEIN TRANSPEPTIDASE, PUTATIVE-RELATED"/>
    <property type="match status" value="1"/>
</dbReference>
<keyword evidence="16" id="KW-0735">Signal-anchor</keyword>
<name>A0ABU2C314_9BURK</name>
<proteinExistence type="inferred from homology"/>
<dbReference type="Gene3D" id="3.40.710.10">
    <property type="entry name" value="DD-peptidase/beta-lactamase superfamily"/>
    <property type="match status" value="2"/>
</dbReference>
<evidence type="ECO:0000256" key="5">
    <source>
        <dbReference type="ARBA" id="ARBA00012448"/>
    </source>
</evidence>
<dbReference type="GO" id="GO:0016787">
    <property type="term" value="F:hydrolase activity"/>
    <property type="evidence" value="ECO:0007669"/>
    <property type="project" value="UniProtKB-KW"/>
</dbReference>
<keyword evidence="12 30" id="KW-0808">Transferase</keyword>
<feature type="domain" description="Glycosyl transferase family 51" evidence="28">
    <location>
        <begin position="70"/>
        <end position="243"/>
    </location>
</feature>
<dbReference type="Gene3D" id="1.10.3810.10">
    <property type="entry name" value="Biosynthetic peptidoglycan transglycosylase-like"/>
    <property type="match status" value="1"/>
</dbReference>
<evidence type="ECO:0000256" key="21">
    <source>
        <dbReference type="ARBA" id="ARBA00023268"/>
    </source>
</evidence>
<comment type="caution">
    <text evidence="30">The sequence shown here is derived from an EMBL/GenBank/DDBJ whole genome shotgun (WGS) entry which is preliminary data.</text>
</comment>
<comment type="pathway">
    <text evidence="2">Cell wall biogenesis; peptidoglycan biosynthesis.</text>
</comment>
<dbReference type="Proteomes" id="UP001180487">
    <property type="component" value="Unassembled WGS sequence"/>
</dbReference>
<evidence type="ECO:0000256" key="26">
    <source>
        <dbReference type="SAM" id="Phobius"/>
    </source>
</evidence>
<keyword evidence="10" id="KW-0645">Protease</keyword>
<dbReference type="NCBIfam" id="TIGR02074">
    <property type="entry name" value="PBP_1a_fam"/>
    <property type="match status" value="1"/>
</dbReference>
<feature type="domain" description="Penicillin-binding protein transpeptidase" evidence="27">
    <location>
        <begin position="440"/>
        <end position="690"/>
    </location>
</feature>
<keyword evidence="31" id="KW-1185">Reference proteome</keyword>
<evidence type="ECO:0000256" key="23">
    <source>
        <dbReference type="ARBA" id="ARBA00034000"/>
    </source>
</evidence>
<comment type="similarity">
    <text evidence="4">In the N-terminal section; belongs to the glycosyltransferase 51 family.</text>
</comment>
<evidence type="ECO:0000256" key="10">
    <source>
        <dbReference type="ARBA" id="ARBA00022670"/>
    </source>
</evidence>
<dbReference type="RefSeq" id="WP_310370111.1">
    <property type="nucleotide sequence ID" value="NZ_JAVDXT010000001.1"/>
</dbReference>
<sequence length="763" mass="82592">MTQAPISPDTPSPQPRPLWRTALWTLAAMALAGALTLGIAVAWLYPGLPELDKVTRYQPQQALQIFTSDGVEIAQFGSERREFLPIAQIPQQMQDAVLAIEDARFRDHSGIDPIGVLRAMVANVTGGRRQGASTITQQVARTFFLSNRKTAERKLKEAMLALKIERSLSKDEILELYMNQIYLGHRAYGFGAAAQVYFGKPLAALSLAESAMLAGLPQNPAFANPITNLERASRRQQLVLGRMRSLDMITQAEFDAATAQKLAIRSPLQVPVHAEYVAEMARQAVFERYGQQAYSQGIKVTTSLIAADQQAAYAALRRGVLAYDRKQAYRGPEDTEDLPSDPAEEDAAAALALKDYNDDEDLRVAIVLLASPQAIVARLATGETLQIKGDGLRWVQNALSAKASPQLAIHRGAIIRVQRQDSKAGPSWAVSQWPEVQSALVALTPGTGRVRALVGGFDFSEQQFNHVTQGWRQPGSSFKPFIYSAALDQGVMPSTEVNDGPLTIAGAAGGADWTPQNDDGQFLGAISLRQALAKSRNLVSVRLVQMLGAQNARTWAGRFGFDIDKQPDNLTLALGAGSTTPLQLASAYAVFANGGYLLPPVVIERITDAQGKVLFEAPPAAALADTERVVPERNVFITNSLLQEVTRSGTAAKAQATLKRPDLYGKTGTTNDAFDAWFAGFQPSVAAVVWTGYDKPRSLGRESGSSVSLPIWIDYMGHALKGVAVANAPAPDSVMRDALNDWTFSQPPENGELIRFGFDQPTQ</sequence>
<keyword evidence="9" id="KW-0121">Carboxypeptidase</keyword>
<evidence type="ECO:0000259" key="27">
    <source>
        <dbReference type="Pfam" id="PF00905"/>
    </source>
</evidence>
<keyword evidence="13 26" id="KW-0812">Transmembrane</keyword>
<evidence type="ECO:0000256" key="24">
    <source>
        <dbReference type="ARBA" id="ARBA00044770"/>
    </source>
</evidence>
<evidence type="ECO:0000256" key="17">
    <source>
        <dbReference type="ARBA" id="ARBA00022984"/>
    </source>
</evidence>
<dbReference type="InterPro" id="IPR001264">
    <property type="entry name" value="Glyco_trans_51"/>
</dbReference>
<evidence type="ECO:0000259" key="29">
    <source>
        <dbReference type="Pfam" id="PF17092"/>
    </source>
</evidence>
<dbReference type="GO" id="GO:0016757">
    <property type="term" value="F:glycosyltransferase activity"/>
    <property type="evidence" value="ECO:0007669"/>
    <property type="project" value="UniProtKB-KW"/>
</dbReference>
<evidence type="ECO:0000256" key="18">
    <source>
        <dbReference type="ARBA" id="ARBA00022989"/>
    </source>
</evidence>
<dbReference type="EC" id="2.4.99.28" evidence="24"/>
<comment type="catalytic activity">
    <reaction evidence="25">
        <text>[GlcNAc-(1-&gt;4)-Mur2Ac(oyl-L-Ala-gamma-D-Glu-L-Lys-D-Ala-D-Ala)](n)-di-trans,octa-cis-undecaprenyl diphosphate + beta-D-GlcNAc-(1-&gt;4)-Mur2Ac(oyl-L-Ala-gamma-D-Glu-L-Lys-D-Ala-D-Ala)-di-trans,octa-cis-undecaprenyl diphosphate = [GlcNAc-(1-&gt;4)-Mur2Ac(oyl-L-Ala-gamma-D-Glu-L-Lys-D-Ala-D-Ala)](n+1)-di-trans,octa-cis-undecaprenyl diphosphate + di-trans,octa-cis-undecaprenyl diphosphate + H(+)</text>
        <dbReference type="Rhea" id="RHEA:23708"/>
        <dbReference type="Rhea" id="RHEA-COMP:9602"/>
        <dbReference type="Rhea" id="RHEA-COMP:9603"/>
        <dbReference type="ChEBI" id="CHEBI:15378"/>
        <dbReference type="ChEBI" id="CHEBI:58405"/>
        <dbReference type="ChEBI" id="CHEBI:60033"/>
        <dbReference type="ChEBI" id="CHEBI:78435"/>
        <dbReference type="EC" id="2.4.99.28"/>
    </reaction>
</comment>
<evidence type="ECO:0000256" key="13">
    <source>
        <dbReference type="ARBA" id="ARBA00022692"/>
    </source>
</evidence>
<keyword evidence="20" id="KW-0046">Antibiotic resistance</keyword>
<comment type="catalytic activity">
    <reaction evidence="23">
        <text>Preferential cleavage: (Ac)2-L-Lys-D-Ala-|-D-Ala. Also transpeptidation of peptidyl-alanyl moieties that are N-acyl substituents of D-alanine.</text>
        <dbReference type="EC" id="3.4.16.4"/>
    </reaction>
</comment>
<accession>A0ABU2C314</accession>
<evidence type="ECO:0000256" key="8">
    <source>
        <dbReference type="ARBA" id="ARBA00022519"/>
    </source>
</evidence>
<keyword evidence="14 30" id="KW-0378">Hydrolase</keyword>
<keyword evidence="11 30" id="KW-0328">Glycosyltransferase</keyword>
<evidence type="ECO:0000256" key="14">
    <source>
        <dbReference type="ARBA" id="ARBA00022801"/>
    </source>
</evidence>
<evidence type="ECO:0000256" key="12">
    <source>
        <dbReference type="ARBA" id="ARBA00022679"/>
    </source>
</evidence>
<dbReference type="EC" id="3.4.16.4" evidence="5"/>
<evidence type="ECO:0000256" key="22">
    <source>
        <dbReference type="ARBA" id="ARBA00023316"/>
    </source>
</evidence>
<dbReference type="InterPro" id="IPR036950">
    <property type="entry name" value="PBP_transglycosylase"/>
</dbReference>
<evidence type="ECO:0000256" key="9">
    <source>
        <dbReference type="ARBA" id="ARBA00022645"/>
    </source>
</evidence>
<evidence type="ECO:0000256" key="25">
    <source>
        <dbReference type="ARBA" id="ARBA00049902"/>
    </source>
</evidence>
<keyword evidence="18 26" id="KW-1133">Transmembrane helix</keyword>
<evidence type="ECO:0000256" key="4">
    <source>
        <dbReference type="ARBA" id="ARBA00007739"/>
    </source>
</evidence>
<evidence type="ECO:0000256" key="16">
    <source>
        <dbReference type="ARBA" id="ARBA00022968"/>
    </source>
</evidence>
<dbReference type="Pfam" id="PF00905">
    <property type="entry name" value="Transpeptidase"/>
    <property type="match status" value="1"/>
</dbReference>
<evidence type="ECO:0000256" key="11">
    <source>
        <dbReference type="ARBA" id="ARBA00022676"/>
    </source>
</evidence>
<dbReference type="Pfam" id="PF17092">
    <property type="entry name" value="PCB_OB"/>
    <property type="match status" value="1"/>
</dbReference>
<feature type="domain" description="Penicillin-binding protein OB-like" evidence="29">
    <location>
        <begin position="329"/>
        <end position="436"/>
    </location>
</feature>
<comment type="subcellular location">
    <subcellularLocation>
        <location evidence="1">Cell inner membrane</location>
        <topology evidence="1">Single-pass type II membrane protein</topology>
    </subcellularLocation>
</comment>
<dbReference type="InterPro" id="IPR050396">
    <property type="entry name" value="Glycosyltr_51/Transpeptidase"/>
</dbReference>
<dbReference type="InterPro" id="IPR012338">
    <property type="entry name" value="Beta-lactam/transpept-like"/>
</dbReference>
<evidence type="ECO:0000259" key="28">
    <source>
        <dbReference type="Pfam" id="PF00912"/>
    </source>
</evidence>
<keyword evidence="21" id="KW-0511">Multifunctional enzyme</keyword>
<dbReference type="InterPro" id="IPR023346">
    <property type="entry name" value="Lysozyme-like_dom_sf"/>
</dbReference>
<keyword evidence="22" id="KW-0961">Cell wall biogenesis/degradation</keyword>
<dbReference type="EMBL" id="JAVDXT010000001">
    <property type="protein sequence ID" value="MDR7375713.1"/>
    <property type="molecule type" value="Genomic_DNA"/>
</dbReference>
<dbReference type="InterPro" id="IPR031376">
    <property type="entry name" value="PCB_OB"/>
</dbReference>
<evidence type="ECO:0000256" key="19">
    <source>
        <dbReference type="ARBA" id="ARBA00023136"/>
    </source>
</evidence>
<dbReference type="SUPFAM" id="SSF53955">
    <property type="entry name" value="Lysozyme-like"/>
    <property type="match status" value="1"/>
</dbReference>
<evidence type="ECO:0000256" key="7">
    <source>
        <dbReference type="ARBA" id="ARBA00022475"/>
    </source>
</evidence>
<evidence type="ECO:0000256" key="6">
    <source>
        <dbReference type="ARBA" id="ARBA00018638"/>
    </source>
</evidence>
<keyword evidence="17" id="KW-0573">Peptidoglycan synthesis</keyword>
<protein>
    <recommendedName>
        <fullName evidence="6">Penicillin-binding protein 1A</fullName>
        <ecNumber evidence="24">2.4.99.28</ecNumber>
        <ecNumber evidence="5">3.4.16.4</ecNumber>
    </recommendedName>
</protein>